<sequence length="312" mass="35394">MSLYKIISPKDYINLLKTSSTRVITVDASWHMPNTGRVGIKEYFEGPRLPNSIFFDIDDVKDDKSEFPHMLPTLSIFNEKLSNLGILPNDTLVVYDKLGNFSSPRAAWTLTTMGHLGDVYLLNNFKTYLELSKADKDTFKLDLNKIDKITFLPKSDYKIEKTHLKEQVLSFEDVKNLVDSGKINDYNFFDARALPRFLGTVPEPREGLQSGHIPGVQPLPFSTLLDSETKEFPSKEELKKNLLTSFKENGVIFDIKKPTLTMCGTGVTGCIIKTALEQSGLVKSSKLYDGSWTEWATIMDKEPKYITKKKEE</sequence>
<dbReference type="Pfam" id="PF00581">
    <property type="entry name" value="Rhodanese"/>
    <property type="match status" value="1"/>
</dbReference>
<dbReference type="SUPFAM" id="SSF52821">
    <property type="entry name" value="Rhodanese/Cell cycle control phosphatase"/>
    <property type="match status" value="2"/>
</dbReference>
<evidence type="ECO:0000313" key="5">
    <source>
        <dbReference type="Proteomes" id="UP000092321"/>
    </source>
</evidence>
<proteinExistence type="predicted"/>
<dbReference type="Proteomes" id="UP000092321">
    <property type="component" value="Unassembled WGS sequence"/>
</dbReference>
<dbReference type="GO" id="GO:0004792">
    <property type="term" value="F:thiosulfate-cyanide sulfurtransferase activity"/>
    <property type="evidence" value="ECO:0007669"/>
    <property type="project" value="TreeGrafter"/>
</dbReference>
<dbReference type="CDD" id="cd01449">
    <property type="entry name" value="TST_Repeat_2"/>
    <property type="match status" value="1"/>
</dbReference>
<dbReference type="CDD" id="cd01448">
    <property type="entry name" value="TST_Repeat_1"/>
    <property type="match status" value="1"/>
</dbReference>
<protein>
    <submittedName>
        <fullName evidence="4">Rhodanese-like protein</fullName>
    </submittedName>
</protein>
<dbReference type="InterPro" id="IPR001763">
    <property type="entry name" value="Rhodanese-like_dom"/>
</dbReference>
<evidence type="ECO:0000256" key="2">
    <source>
        <dbReference type="ARBA" id="ARBA00022737"/>
    </source>
</evidence>
<accession>A0A1B7TGZ7</accession>
<evidence type="ECO:0000256" key="1">
    <source>
        <dbReference type="ARBA" id="ARBA00022679"/>
    </source>
</evidence>
<dbReference type="Gene3D" id="3.40.250.10">
    <property type="entry name" value="Rhodanese-like domain"/>
    <property type="match status" value="2"/>
</dbReference>
<evidence type="ECO:0000259" key="3">
    <source>
        <dbReference type="PROSITE" id="PS50206"/>
    </source>
</evidence>
<dbReference type="OrthoDB" id="270167at2759"/>
<feature type="domain" description="Rhodanese" evidence="3">
    <location>
        <begin position="19"/>
        <end position="133"/>
    </location>
</feature>
<dbReference type="InterPro" id="IPR036873">
    <property type="entry name" value="Rhodanese-like_dom_sf"/>
</dbReference>
<dbReference type="AlphaFoldDB" id="A0A1B7TGZ7"/>
<feature type="domain" description="Rhodanese" evidence="3">
    <location>
        <begin position="182"/>
        <end position="297"/>
    </location>
</feature>
<keyword evidence="5" id="KW-1185">Reference proteome</keyword>
<organism evidence="4 5">
    <name type="scientific">Hanseniaspora valbyensis NRRL Y-1626</name>
    <dbReference type="NCBI Taxonomy" id="766949"/>
    <lineage>
        <taxon>Eukaryota</taxon>
        <taxon>Fungi</taxon>
        <taxon>Dikarya</taxon>
        <taxon>Ascomycota</taxon>
        <taxon>Saccharomycotina</taxon>
        <taxon>Saccharomycetes</taxon>
        <taxon>Saccharomycodales</taxon>
        <taxon>Saccharomycodaceae</taxon>
        <taxon>Hanseniaspora</taxon>
    </lineage>
</organism>
<comment type="caution">
    <text evidence="4">The sequence shown here is derived from an EMBL/GenBank/DDBJ whole genome shotgun (WGS) entry which is preliminary data.</text>
</comment>
<dbReference type="InterPro" id="IPR045078">
    <property type="entry name" value="TST/MPST-like"/>
</dbReference>
<dbReference type="PANTHER" id="PTHR11364">
    <property type="entry name" value="THIOSULFATE SULFERTANSFERASE"/>
    <property type="match status" value="1"/>
</dbReference>
<dbReference type="EMBL" id="LXPE01000005">
    <property type="protein sequence ID" value="OBA28010.1"/>
    <property type="molecule type" value="Genomic_DNA"/>
</dbReference>
<dbReference type="PROSITE" id="PS50206">
    <property type="entry name" value="RHODANESE_3"/>
    <property type="match status" value="2"/>
</dbReference>
<name>A0A1B7TGZ7_9ASCO</name>
<keyword evidence="1" id="KW-0808">Transferase</keyword>
<reference evidence="5" key="1">
    <citation type="journal article" date="2016" name="Proc. Natl. Acad. Sci. U.S.A.">
        <title>Comparative genomics of biotechnologically important yeasts.</title>
        <authorList>
            <person name="Riley R."/>
            <person name="Haridas S."/>
            <person name="Wolfe K.H."/>
            <person name="Lopes M.R."/>
            <person name="Hittinger C.T."/>
            <person name="Goeker M."/>
            <person name="Salamov A.A."/>
            <person name="Wisecaver J.H."/>
            <person name="Long T.M."/>
            <person name="Calvey C.H."/>
            <person name="Aerts A.L."/>
            <person name="Barry K.W."/>
            <person name="Choi C."/>
            <person name="Clum A."/>
            <person name="Coughlan A.Y."/>
            <person name="Deshpande S."/>
            <person name="Douglass A.P."/>
            <person name="Hanson S.J."/>
            <person name="Klenk H.-P."/>
            <person name="LaButti K.M."/>
            <person name="Lapidus A."/>
            <person name="Lindquist E.A."/>
            <person name="Lipzen A.M."/>
            <person name="Meier-Kolthoff J.P."/>
            <person name="Ohm R.A."/>
            <person name="Otillar R.P."/>
            <person name="Pangilinan J.L."/>
            <person name="Peng Y."/>
            <person name="Rokas A."/>
            <person name="Rosa C.A."/>
            <person name="Scheuner C."/>
            <person name="Sibirny A.A."/>
            <person name="Slot J.C."/>
            <person name="Stielow J.B."/>
            <person name="Sun H."/>
            <person name="Kurtzman C.P."/>
            <person name="Blackwell M."/>
            <person name="Grigoriev I.V."/>
            <person name="Jeffries T.W."/>
        </authorList>
    </citation>
    <scope>NUCLEOTIDE SEQUENCE [LARGE SCALE GENOMIC DNA]</scope>
    <source>
        <strain evidence="5">NRRL Y-1626</strain>
    </source>
</reference>
<dbReference type="SMART" id="SM00450">
    <property type="entry name" value="RHOD"/>
    <property type="match status" value="2"/>
</dbReference>
<keyword evidence="2" id="KW-0677">Repeat</keyword>
<dbReference type="PANTHER" id="PTHR11364:SF27">
    <property type="entry name" value="SULFURTRANSFERASE"/>
    <property type="match status" value="1"/>
</dbReference>
<evidence type="ECO:0000313" key="4">
    <source>
        <dbReference type="EMBL" id="OBA28010.1"/>
    </source>
</evidence>
<gene>
    <name evidence="4" type="ORF">HANVADRAFT_103613</name>
</gene>
<dbReference type="GO" id="GO:0005739">
    <property type="term" value="C:mitochondrion"/>
    <property type="evidence" value="ECO:0007669"/>
    <property type="project" value="TreeGrafter"/>
</dbReference>